<dbReference type="AlphaFoldDB" id="C8PGD0"/>
<dbReference type="Pfam" id="PF12698">
    <property type="entry name" value="ABC2_membrane_3"/>
    <property type="match status" value="1"/>
</dbReference>
<feature type="transmembrane region" description="Helical" evidence="8">
    <location>
        <begin position="346"/>
        <end position="369"/>
    </location>
</feature>
<evidence type="ECO:0000256" key="3">
    <source>
        <dbReference type="ARBA" id="ARBA00022448"/>
    </source>
</evidence>
<dbReference type="InterPro" id="IPR047817">
    <property type="entry name" value="ABC2_TM_bact-type"/>
</dbReference>
<dbReference type="eggNOG" id="COG0842">
    <property type="taxonomic scope" value="Bacteria"/>
</dbReference>
<dbReference type="Proteomes" id="UP000005709">
    <property type="component" value="Unassembled WGS sequence"/>
</dbReference>
<dbReference type="PRINTS" id="PR00164">
    <property type="entry name" value="ABC2TRNSPORT"/>
</dbReference>
<dbReference type="PANTHER" id="PTHR30294:SF29">
    <property type="entry name" value="MULTIDRUG ABC TRANSPORTER PERMEASE YBHS-RELATED"/>
    <property type="match status" value="1"/>
</dbReference>
<evidence type="ECO:0000256" key="4">
    <source>
        <dbReference type="ARBA" id="ARBA00022475"/>
    </source>
</evidence>
<comment type="similarity">
    <text evidence="2 8">Belongs to the ABC-2 integral membrane protein family.</text>
</comment>
<feature type="transmembrane region" description="Helical" evidence="8">
    <location>
        <begin position="399"/>
        <end position="420"/>
    </location>
</feature>
<feature type="domain" description="ABC transmembrane type-2" evidence="10">
    <location>
        <begin position="296"/>
        <end position="540"/>
    </location>
</feature>
<feature type="transmembrane region" description="Helical" evidence="8">
    <location>
        <begin position="516"/>
        <end position="537"/>
    </location>
</feature>
<feature type="transmembrane region" description="Helical" evidence="8">
    <location>
        <begin position="426"/>
        <end position="448"/>
    </location>
</feature>
<organism evidence="11 12">
    <name type="scientific">Campylobacter gracilis RM3268</name>
    <dbReference type="NCBI Taxonomy" id="553220"/>
    <lineage>
        <taxon>Bacteria</taxon>
        <taxon>Pseudomonadati</taxon>
        <taxon>Campylobacterota</taxon>
        <taxon>Epsilonproteobacteria</taxon>
        <taxon>Campylobacterales</taxon>
        <taxon>Campylobacteraceae</taxon>
        <taxon>Campylobacter</taxon>
    </lineage>
</organism>
<evidence type="ECO:0000256" key="6">
    <source>
        <dbReference type="ARBA" id="ARBA00022989"/>
    </source>
</evidence>
<keyword evidence="5 8" id="KW-0812">Transmembrane</keyword>
<dbReference type="InterPro" id="IPR013525">
    <property type="entry name" value="ABC2_TM"/>
</dbReference>
<evidence type="ECO:0000313" key="11">
    <source>
        <dbReference type="EMBL" id="EEV18168.1"/>
    </source>
</evidence>
<feature type="region of interest" description="Disordered" evidence="9">
    <location>
        <begin position="144"/>
        <end position="205"/>
    </location>
</feature>
<keyword evidence="4 8" id="KW-1003">Cell membrane</keyword>
<evidence type="ECO:0000256" key="8">
    <source>
        <dbReference type="RuleBase" id="RU361157"/>
    </source>
</evidence>
<evidence type="ECO:0000256" key="7">
    <source>
        <dbReference type="ARBA" id="ARBA00023136"/>
    </source>
</evidence>
<feature type="transmembrane region" description="Helical" evidence="8">
    <location>
        <begin position="21"/>
        <end position="41"/>
    </location>
</feature>
<dbReference type="PANTHER" id="PTHR30294">
    <property type="entry name" value="MEMBRANE COMPONENT OF ABC TRANSPORTER YHHJ-RELATED"/>
    <property type="match status" value="1"/>
</dbReference>
<reference evidence="11 12" key="1">
    <citation type="submission" date="2009-07" db="EMBL/GenBank/DDBJ databases">
        <authorList>
            <person name="Madupu R."/>
            <person name="Sebastian Y."/>
            <person name="Durkin A.S."/>
            <person name="Torralba M."/>
            <person name="Methe B."/>
            <person name="Sutton G.G."/>
            <person name="Strausberg R.L."/>
            <person name="Nelson K.E."/>
        </authorList>
    </citation>
    <scope>NUCLEOTIDE SEQUENCE [LARGE SCALE GENOMIC DNA]</scope>
    <source>
        <strain evidence="11 12">RM3268</strain>
    </source>
</reference>
<evidence type="ECO:0000259" key="10">
    <source>
        <dbReference type="PROSITE" id="PS51012"/>
    </source>
</evidence>
<dbReference type="GO" id="GO:0140359">
    <property type="term" value="F:ABC-type transporter activity"/>
    <property type="evidence" value="ECO:0007669"/>
    <property type="project" value="InterPro"/>
</dbReference>
<dbReference type="InterPro" id="IPR000412">
    <property type="entry name" value="ABC_2_transport"/>
</dbReference>
<comment type="subcellular location">
    <subcellularLocation>
        <location evidence="1 8">Cell membrane</location>
        <topology evidence="1 8">Multi-pass membrane protein</topology>
    </subcellularLocation>
</comment>
<evidence type="ECO:0000313" key="12">
    <source>
        <dbReference type="Proteomes" id="UP000005709"/>
    </source>
</evidence>
<evidence type="ECO:0000256" key="9">
    <source>
        <dbReference type="SAM" id="MobiDB-lite"/>
    </source>
</evidence>
<keyword evidence="12" id="KW-1185">Reference proteome</keyword>
<evidence type="ECO:0000256" key="1">
    <source>
        <dbReference type="ARBA" id="ARBA00004651"/>
    </source>
</evidence>
<dbReference type="OrthoDB" id="9808686at2"/>
<dbReference type="RefSeq" id="WP_005870498.1">
    <property type="nucleotide sequence ID" value="NZ_ACYG01000019.1"/>
</dbReference>
<feature type="transmembrane region" description="Helical" evidence="8">
    <location>
        <begin position="460"/>
        <end position="477"/>
    </location>
</feature>
<protein>
    <recommendedName>
        <fullName evidence="8">Transport permease protein</fullName>
    </recommendedName>
</protein>
<evidence type="ECO:0000256" key="2">
    <source>
        <dbReference type="ARBA" id="ARBA00007783"/>
    </source>
</evidence>
<proteinExistence type="inferred from homology"/>
<keyword evidence="7 8" id="KW-0472">Membrane</keyword>
<gene>
    <name evidence="11" type="ORF">CAMGR0001_0923</name>
</gene>
<keyword evidence="6 8" id="KW-1133">Transmembrane helix</keyword>
<comment type="caution">
    <text evidence="11">The sequence shown here is derived from an EMBL/GenBank/DDBJ whole genome shotgun (WGS) entry which is preliminary data.</text>
</comment>
<name>C8PGD0_9BACT</name>
<dbReference type="EMBL" id="ACYG01000019">
    <property type="protein sequence ID" value="EEV18168.1"/>
    <property type="molecule type" value="Genomic_DNA"/>
</dbReference>
<dbReference type="GO" id="GO:0043190">
    <property type="term" value="C:ATP-binding cassette (ABC) transporter complex"/>
    <property type="evidence" value="ECO:0007669"/>
    <property type="project" value="InterPro"/>
</dbReference>
<dbReference type="PROSITE" id="PS51012">
    <property type="entry name" value="ABC_TM2"/>
    <property type="match status" value="1"/>
</dbReference>
<keyword evidence="3 8" id="KW-0813">Transport</keyword>
<evidence type="ECO:0000256" key="5">
    <source>
        <dbReference type="ARBA" id="ARBA00022692"/>
    </source>
</evidence>
<sequence length="542" mass="56655">MNFTFLKILVKKEFAQIAKDRSALVIAFLMPLILVMIYGYAMRMDIKPVKVGFVSDLGSKIERDLLGGFLGSKYLQTRVYTDLESARRDFRAHEIESILYFDPRFAAKFQNTLSGLGGASGGINLNLSIDESSFAGGASDIQNISGGENVRPLEDGGAGTSTESRINASAGGASGENLHRNGPETGGNANSFGGGSGVDSGGSASDIGADQGSVNLIGGVGDTNAGFIDGASGIGNTGGGVNASPSANDVHSAGSATNNGGSLSNVGGSNGLGGASNSDKDGAEIFLIQNATQSQLALLSYVYVAGVIEQVLAQDYGFLNANLNAAAKPVRVNYRSWFNEANESTWYLVSAEYVGILGLICLFMVAVVISREWDRGTIASLYNSNASALEIVTAKVGAYYFLALLGGAMTLVYGQVLLGIPIRGSVAMLLATLCVFVLEMTCLGMLISAICKNQFLAQEYAIVIGYLPVTLLSGMIFDLRGLPAAINFIGHLLPPTYAVESFRICFLSGGQSATLWVNLAIQALGAVLFFSLCVLSVKRGAR</sequence>
<accession>C8PGD0</accession>
<dbReference type="STRING" id="824.CGRAC_1139"/>
<dbReference type="InterPro" id="IPR051449">
    <property type="entry name" value="ABC-2_transporter_component"/>
</dbReference>